<name>A0ACB8GAV6_9SAUR</name>
<sequence>MPFQLLLLAMLQKGWEIQSIMDHLQLVLPTKSSVEWDRVPAEYKNYLHQNKNDGEFWLSHQDFIDNFSSVCICNNVPTFLNYGQYKNEIWSLDMHIIQWPQGSFARGNSGHLFRIAEYPIQVPEPDLKINNAVISLMQKSPNNARNSQLLPIGFVLSTFDSKHAIDGLAEHIEGKQPKNVKQQLSSLRMDHQ</sequence>
<keyword evidence="2" id="KW-1185">Reference proteome</keyword>
<comment type="caution">
    <text evidence="1">The sequence shown here is derived from an EMBL/GenBank/DDBJ whole genome shotgun (WGS) entry which is preliminary data.</text>
</comment>
<reference evidence="1" key="1">
    <citation type="submission" date="2021-08" db="EMBL/GenBank/DDBJ databases">
        <title>The first chromosome-level gecko genome reveals the dynamic sex chromosomes of Neotropical dwarf geckos (Sphaerodactylidae: Sphaerodactylus).</title>
        <authorList>
            <person name="Pinto B.J."/>
            <person name="Keating S.E."/>
            <person name="Gamble T."/>
        </authorList>
    </citation>
    <scope>NUCLEOTIDE SEQUENCE</scope>
    <source>
        <strain evidence="1">TG3544</strain>
    </source>
</reference>
<organism evidence="1 2">
    <name type="scientific">Sphaerodactylus townsendi</name>
    <dbReference type="NCBI Taxonomy" id="933632"/>
    <lineage>
        <taxon>Eukaryota</taxon>
        <taxon>Metazoa</taxon>
        <taxon>Chordata</taxon>
        <taxon>Craniata</taxon>
        <taxon>Vertebrata</taxon>
        <taxon>Euteleostomi</taxon>
        <taxon>Lepidosauria</taxon>
        <taxon>Squamata</taxon>
        <taxon>Bifurcata</taxon>
        <taxon>Gekkota</taxon>
        <taxon>Sphaerodactylidae</taxon>
        <taxon>Sphaerodactylus</taxon>
    </lineage>
</organism>
<dbReference type="EMBL" id="CM037614">
    <property type="protein sequence ID" value="KAH8016615.1"/>
    <property type="molecule type" value="Genomic_DNA"/>
</dbReference>
<protein>
    <submittedName>
        <fullName evidence="1">Uncharacterized protein</fullName>
    </submittedName>
</protein>
<evidence type="ECO:0000313" key="2">
    <source>
        <dbReference type="Proteomes" id="UP000827872"/>
    </source>
</evidence>
<evidence type="ECO:0000313" key="1">
    <source>
        <dbReference type="EMBL" id="KAH8016615.1"/>
    </source>
</evidence>
<proteinExistence type="predicted"/>
<accession>A0ACB8GAV6</accession>
<gene>
    <name evidence="1" type="ORF">K3G42_020197</name>
</gene>
<dbReference type="Proteomes" id="UP000827872">
    <property type="component" value="Linkage Group LG01"/>
</dbReference>